<gene>
    <name evidence="1" type="ORF">F4821DRAFT_262256</name>
</gene>
<comment type="caution">
    <text evidence="1">The sequence shown here is derived from an EMBL/GenBank/DDBJ whole genome shotgun (WGS) entry which is preliminary data.</text>
</comment>
<evidence type="ECO:0000313" key="1">
    <source>
        <dbReference type="EMBL" id="KAI6084070.1"/>
    </source>
</evidence>
<name>A0ACC0CVB3_9PEZI</name>
<proteinExistence type="predicted"/>
<keyword evidence="2" id="KW-1185">Reference proteome</keyword>
<evidence type="ECO:0000313" key="2">
    <source>
        <dbReference type="Proteomes" id="UP001497680"/>
    </source>
</evidence>
<organism evidence="1 2">
    <name type="scientific">Hypoxylon rubiginosum</name>
    <dbReference type="NCBI Taxonomy" id="110542"/>
    <lineage>
        <taxon>Eukaryota</taxon>
        <taxon>Fungi</taxon>
        <taxon>Dikarya</taxon>
        <taxon>Ascomycota</taxon>
        <taxon>Pezizomycotina</taxon>
        <taxon>Sordariomycetes</taxon>
        <taxon>Xylariomycetidae</taxon>
        <taxon>Xylariales</taxon>
        <taxon>Hypoxylaceae</taxon>
        <taxon>Hypoxylon</taxon>
    </lineage>
</organism>
<reference evidence="1 2" key="1">
    <citation type="journal article" date="2022" name="New Phytol.">
        <title>Ecological generalism drives hyperdiversity of secondary metabolite gene clusters in xylarialean endophytes.</title>
        <authorList>
            <person name="Franco M.E.E."/>
            <person name="Wisecaver J.H."/>
            <person name="Arnold A.E."/>
            <person name="Ju Y.M."/>
            <person name="Slot J.C."/>
            <person name="Ahrendt S."/>
            <person name="Moore L.P."/>
            <person name="Eastman K.E."/>
            <person name="Scott K."/>
            <person name="Konkel Z."/>
            <person name="Mondo S.J."/>
            <person name="Kuo A."/>
            <person name="Hayes R.D."/>
            <person name="Haridas S."/>
            <person name="Andreopoulos B."/>
            <person name="Riley R."/>
            <person name="LaButti K."/>
            <person name="Pangilinan J."/>
            <person name="Lipzen A."/>
            <person name="Amirebrahimi M."/>
            <person name="Yan J."/>
            <person name="Adam C."/>
            <person name="Keymanesh K."/>
            <person name="Ng V."/>
            <person name="Louie K."/>
            <person name="Northen T."/>
            <person name="Drula E."/>
            <person name="Henrissat B."/>
            <person name="Hsieh H.M."/>
            <person name="Youens-Clark K."/>
            <person name="Lutzoni F."/>
            <person name="Miadlikowska J."/>
            <person name="Eastwood D.C."/>
            <person name="Hamelin R.C."/>
            <person name="Grigoriev I.V."/>
            <person name="U'Ren J.M."/>
        </authorList>
    </citation>
    <scope>NUCLEOTIDE SEQUENCE [LARGE SCALE GENOMIC DNA]</scope>
    <source>
        <strain evidence="1 2">ER1909</strain>
    </source>
</reference>
<sequence length="162" mass="17866">MQLSPSILLTSGLALMQMSSAAPAPIDALSKRTVYNLPPSTQFVTCPSYLYSSLQVNRAIQRGIILTPKEQPQPGDYPHVFGNNRNLPFHEECKGKTLYEFPILHGDAIYGGGEPGADRVVFYIYTNNPDTNPTDDGAYCGVMTHDGAPRDRFALCPVRDRF</sequence>
<dbReference type="Proteomes" id="UP001497680">
    <property type="component" value="Unassembled WGS sequence"/>
</dbReference>
<accession>A0ACC0CVB3</accession>
<dbReference type="EMBL" id="MU394342">
    <property type="protein sequence ID" value="KAI6084070.1"/>
    <property type="molecule type" value="Genomic_DNA"/>
</dbReference>
<protein>
    <submittedName>
        <fullName evidence="1">Ribonuclease/ribotoxin</fullName>
    </submittedName>
</protein>